<dbReference type="Proteomes" id="UP000607197">
    <property type="component" value="Unassembled WGS sequence"/>
</dbReference>
<reference evidence="1" key="1">
    <citation type="journal article" date="2014" name="Int. J. Syst. Evol. Microbiol.">
        <title>Complete genome sequence of Corynebacterium casei LMG S-19264T (=DSM 44701T), isolated from a smear-ripened cheese.</title>
        <authorList>
            <consortium name="US DOE Joint Genome Institute (JGI-PGF)"/>
            <person name="Walter F."/>
            <person name="Albersmeier A."/>
            <person name="Kalinowski J."/>
            <person name="Ruckert C."/>
        </authorList>
    </citation>
    <scope>NUCLEOTIDE SEQUENCE</scope>
    <source>
        <strain evidence="1">JCM 19596</strain>
    </source>
</reference>
<reference evidence="1" key="2">
    <citation type="submission" date="2020-09" db="EMBL/GenBank/DDBJ databases">
        <authorList>
            <person name="Sun Q."/>
            <person name="Ohkuma M."/>
        </authorList>
    </citation>
    <scope>NUCLEOTIDE SEQUENCE</scope>
    <source>
        <strain evidence="1">JCM 19596</strain>
    </source>
</reference>
<dbReference type="OrthoDB" id="275823at2157"/>
<dbReference type="AlphaFoldDB" id="A0A830FLE7"/>
<evidence type="ECO:0000313" key="2">
    <source>
        <dbReference type="Proteomes" id="UP000607197"/>
    </source>
</evidence>
<sequence>MQRREFLQSTGILAASGYSLPDWLRQTNREKRIEHSEEVLDEFLNPVREADSVIAAGKDAASDVCDIYGEIKEIDETAVTKIRTAQNPKELPTEARHYLRQIEGLIDAFNSHFDIDLDASVLGGVDEVMKTAANLIPLVMSAKQVADSGCRMRRLPEDSTAEQAALENFLLNCGMLIVEVLMIQYSLGYRFSYWATRTVANNLLVRVRGLVGLKVYSILLREVHWTIREEVTDVLEYIIRTTRTLQNTLPAAYSQFFQKDDLQELQRFQRTSGLEEIKNLVDKNVLGDNDSLFVDDGDLFDGGLDLPI</sequence>
<comment type="caution">
    <text evidence="1">The sequence shown here is derived from an EMBL/GenBank/DDBJ whole genome shotgun (WGS) entry which is preliminary data.</text>
</comment>
<accession>A0A830FLE7</accession>
<gene>
    <name evidence="1" type="ORF">GCM10009039_26550</name>
</gene>
<evidence type="ECO:0000313" key="1">
    <source>
        <dbReference type="EMBL" id="GGL67216.1"/>
    </source>
</evidence>
<keyword evidence="2" id="KW-1185">Reference proteome</keyword>
<dbReference type="RefSeq" id="WP_188979689.1">
    <property type="nucleotide sequence ID" value="NZ_BMPG01000003.1"/>
</dbReference>
<proteinExistence type="predicted"/>
<organism evidence="1 2">
    <name type="scientific">Halocalculus aciditolerans</name>
    <dbReference type="NCBI Taxonomy" id="1383812"/>
    <lineage>
        <taxon>Archaea</taxon>
        <taxon>Methanobacteriati</taxon>
        <taxon>Methanobacteriota</taxon>
        <taxon>Stenosarchaea group</taxon>
        <taxon>Halobacteria</taxon>
        <taxon>Halobacteriales</taxon>
        <taxon>Halobacteriaceae</taxon>
        <taxon>Halocalculus</taxon>
    </lineage>
</organism>
<dbReference type="EMBL" id="BMPG01000003">
    <property type="protein sequence ID" value="GGL67216.1"/>
    <property type="molecule type" value="Genomic_DNA"/>
</dbReference>
<protein>
    <submittedName>
        <fullName evidence="1">Uncharacterized protein</fullName>
    </submittedName>
</protein>
<name>A0A830FLE7_9EURY</name>